<comment type="caution">
    <text evidence="1">The sequence shown here is derived from an EMBL/GenBank/DDBJ whole genome shotgun (WGS) entry which is preliminary data.</text>
</comment>
<dbReference type="EMBL" id="JAOPJF010000045">
    <property type="protein sequence ID" value="KAK1142903.1"/>
    <property type="molecule type" value="Genomic_DNA"/>
</dbReference>
<organism evidence="1 2">
    <name type="scientific">Aspergillus melleus</name>
    <dbReference type="NCBI Taxonomy" id="138277"/>
    <lineage>
        <taxon>Eukaryota</taxon>
        <taxon>Fungi</taxon>
        <taxon>Dikarya</taxon>
        <taxon>Ascomycota</taxon>
        <taxon>Pezizomycotina</taxon>
        <taxon>Eurotiomycetes</taxon>
        <taxon>Eurotiomycetidae</taxon>
        <taxon>Eurotiales</taxon>
        <taxon>Aspergillaceae</taxon>
        <taxon>Aspergillus</taxon>
        <taxon>Aspergillus subgen. Circumdati</taxon>
    </lineage>
</organism>
<sequence>MSVIQPYVEFRGVLYVDSMKESRIAPFREKIVTWISRFCGKHCMPNVTFVTTMWDGLNDDGIEEKLHRVELWKTSELLRDFLEDRRAQTRRSLARGAIANRYSMLTDLKLQIYIEISTGTNIDETEAAKWLKSYERLTYDTNNSSKRANASSEGLRPHQGGQEQHQNNQQLSGTGNTHTTDNQPHNGGDGF</sequence>
<keyword evidence="2" id="KW-1185">Reference proteome</keyword>
<proteinExistence type="predicted"/>
<evidence type="ECO:0000313" key="2">
    <source>
        <dbReference type="Proteomes" id="UP001177260"/>
    </source>
</evidence>
<protein>
    <submittedName>
        <fullName evidence="1">Uncharacterized protein</fullName>
    </submittedName>
</protein>
<name>A0ACC3AYS3_9EURO</name>
<dbReference type="Proteomes" id="UP001177260">
    <property type="component" value="Unassembled WGS sequence"/>
</dbReference>
<gene>
    <name evidence="1" type="ORF">N8T08_007144</name>
</gene>
<evidence type="ECO:0000313" key="1">
    <source>
        <dbReference type="EMBL" id="KAK1142903.1"/>
    </source>
</evidence>
<reference evidence="1 2" key="1">
    <citation type="journal article" date="2023" name="ACS Omega">
        <title>Identification of the Neoaspergillic Acid Biosynthesis Gene Cluster by Establishing an In Vitro CRISPR-Ribonucleoprotein Genetic System in Aspergillus melleus.</title>
        <authorList>
            <person name="Yuan B."/>
            <person name="Grau M.F."/>
            <person name="Murata R.M."/>
            <person name="Torok T."/>
            <person name="Venkateswaran K."/>
            <person name="Stajich J.E."/>
            <person name="Wang C.C.C."/>
        </authorList>
    </citation>
    <scope>NUCLEOTIDE SEQUENCE [LARGE SCALE GENOMIC DNA]</scope>
    <source>
        <strain evidence="1 2">IMV 1140</strain>
    </source>
</reference>
<accession>A0ACC3AYS3</accession>